<dbReference type="InterPro" id="IPR036188">
    <property type="entry name" value="FAD/NAD-bd_sf"/>
</dbReference>
<dbReference type="PRINTS" id="PR00469">
    <property type="entry name" value="PNDRDTASEII"/>
</dbReference>
<feature type="domain" description="SoxA A3" evidence="6">
    <location>
        <begin position="500"/>
        <end position="583"/>
    </location>
</feature>
<dbReference type="InterPro" id="IPR023753">
    <property type="entry name" value="FAD/NAD-binding_dom"/>
</dbReference>
<dbReference type="RefSeq" id="WP_281044376.1">
    <property type="nucleotide sequence ID" value="NZ_JARYGZ010000001.1"/>
</dbReference>
<dbReference type="Gene3D" id="3.10.20.440">
    <property type="entry name" value="2Fe-2S iron-sulphur cluster binding domain, sarcosine oxidase, alpha subunit, N-terminal domain"/>
    <property type="match status" value="1"/>
</dbReference>
<dbReference type="PANTHER" id="PTHR43757">
    <property type="entry name" value="AMINOMETHYLTRANSFERASE"/>
    <property type="match status" value="1"/>
</dbReference>
<name>A0ABT6N1H2_9SPHN</name>
<dbReference type="PRINTS" id="PR00368">
    <property type="entry name" value="FADPNR"/>
</dbReference>
<dbReference type="SUPFAM" id="SSF103025">
    <property type="entry name" value="Folate-binding domain"/>
    <property type="match status" value="1"/>
</dbReference>
<dbReference type="Pfam" id="PF17806">
    <property type="entry name" value="SO_alpha_A3"/>
    <property type="match status" value="1"/>
</dbReference>
<evidence type="ECO:0000259" key="6">
    <source>
        <dbReference type="Pfam" id="PF17806"/>
    </source>
</evidence>
<gene>
    <name evidence="7" type="ORF">QGN17_10245</name>
</gene>
<dbReference type="NCBIfam" id="TIGR01372">
    <property type="entry name" value="soxA"/>
    <property type="match status" value="1"/>
</dbReference>
<dbReference type="InterPro" id="IPR006222">
    <property type="entry name" value="GCVT_N"/>
</dbReference>
<keyword evidence="2" id="KW-0560">Oxidoreductase</keyword>
<keyword evidence="8" id="KW-1185">Reference proteome</keyword>
<dbReference type="InterPro" id="IPR041117">
    <property type="entry name" value="SoxA_A3"/>
</dbReference>
<evidence type="ECO:0000313" key="8">
    <source>
        <dbReference type="Proteomes" id="UP001160625"/>
    </source>
</evidence>
<dbReference type="SUPFAM" id="SSF101790">
    <property type="entry name" value="Aminomethyltransferase beta-barrel domain"/>
    <property type="match status" value="1"/>
</dbReference>
<feature type="domain" description="Aminomethyltransferase C-terminal" evidence="5">
    <location>
        <begin position="890"/>
        <end position="975"/>
    </location>
</feature>
<dbReference type="EMBL" id="JARYGZ010000001">
    <property type="protein sequence ID" value="MDH7639110.1"/>
    <property type="molecule type" value="Genomic_DNA"/>
</dbReference>
<dbReference type="PANTHER" id="PTHR43757:SF2">
    <property type="entry name" value="AMINOMETHYLTRANSFERASE, MITOCHONDRIAL"/>
    <property type="match status" value="1"/>
</dbReference>
<feature type="domain" description="FAD/NAD(P)-binding" evidence="4">
    <location>
        <begin position="168"/>
        <end position="416"/>
    </location>
</feature>
<dbReference type="Gene3D" id="1.10.10.1100">
    <property type="entry name" value="BFD-like [2Fe-2S]-binding domain"/>
    <property type="match status" value="1"/>
</dbReference>
<evidence type="ECO:0000313" key="7">
    <source>
        <dbReference type="EMBL" id="MDH7639110.1"/>
    </source>
</evidence>
<dbReference type="Gene3D" id="3.50.50.60">
    <property type="entry name" value="FAD/NAD(P)-binding domain"/>
    <property type="match status" value="1"/>
</dbReference>
<organism evidence="7 8">
    <name type="scientific">Sphingomonas oryzagri</name>
    <dbReference type="NCBI Taxonomy" id="3042314"/>
    <lineage>
        <taxon>Bacteria</taxon>
        <taxon>Pseudomonadati</taxon>
        <taxon>Pseudomonadota</taxon>
        <taxon>Alphaproteobacteria</taxon>
        <taxon>Sphingomonadales</taxon>
        <taxon>Sphingomonadaceae</taxon>
        <taxon>Sphingomonas</taxon>
    </lineage>
</organism>
<reference evidence="7" key="1">
    <citation type="submission" date="2023-04" db="EMBL/GenBank/DDBJ databases">
        <title>Sphingomonas sp. MAHUQ-71 isolated from rice field.</title>
        <authorList>
            <person name="Huq M.A."/>
        </authorList>
    </citation>
    <scope>NUCLEOTIDE SEQUENCE</scope>
    <source>
        <strain evidence="7">MAHUQ-71</strain>
    </source>
</reference>
<evidence type="ECO:0000259" key="5">
    <source>
        <dbReference type="Pfam" id="PF08669"/>
    </source>
</evidence>
<sequence>MSRRATGGLIDRSKPLAFAFDGKRYAGFEGDTLASALVANDVKLVGRSFKYHRPRGILTAGSEEPNALVTLRTGAQAEPNTRATVTPLFDGLEATSQNRWPNLRFDMMAVNQLFAPIFVAGFYYKTFMWPAAFWEKLYEPLIRRAAGLGELSMLPDPDSYDREHGFCDLLVIGGGPAGIAAALTAGRAGLRVILADEDVRPGGRLLAERHEIDGVPGAVWAEDAAAELATLPNIRVLSRTAVFGVYDGREYAAVERVSDHLAVTPTGQPRQRLWKIVAKRAILATGAIERPLVFGGNDRPGVMTASAVSTYVNRFAALPGQRAVVFAASDSGWQTAIDLIDAGVEVAAVVDPRETAPALAETLRKAGTDILLGAAVRDAIGAPVRKVGIRISDGRMRVIACDLLAMGGGWNPAIGLGSNMGARPVWSEAAQSFLLDQTPPGFAPAGAAAGHFALFEALTDGATQAVAAAEALGKSATAPRFTASDEPAGVRPLWHVPGRGKAFVDFQHDVTDKDVQLSAREGFTSIEHFKRYTTLGMATDQGKTSQMNGHALLAAATGKSIAEAGTILSRAPYQPVAIGVLAGHHREEHFRPERRTAGHDWAASQGATFVDAGQWKRAQWFTRPGEKDWLETVNREVTMTRNGVGICDVSTLGKIDVHGPDAATLLDRLYINMFSTLPVGKARYGVMLREDGMVMDDGTTTRFAEDSFFVTTTTVNAARVMQHIDYARHVLWPELDVQATSVTEQWATYAVAGPRSRALLQQALPEIDLSNEVFPFMAAAKLRWNGVPARIYRLSFSGEMAYEVSVPANHGDALIRHLFEVGRAFDAVPYGTEALGVMRIEKGHPAGNELNGMTTAADLGMGRMMSKKKDYIGRIMAARPGIADPMRPALVGLRPVDPAHKIRAGAHLLGVGAPRTAAHDEGYVTSACWSPTLGHAIALGLLVDGPNRHGERIAVHDPVRGADVEAEICNPVFVDPEGVRVRG</sequence>
<dbReference type="InterPro" id="IPR013977">
    <property type="entry name" value="GcvT_C"/>
</dbReference>
<comment type="caution">
    <text evidence="7">The sequence shown here is derived from an EMBL/GenBank/DDBJ whole genome shotgun (WGS) entry which is preliminary data.</text>
</comment>
<dbReference type="InterPro" id="IPR027266">
    <property type="entry name" value="TrmE/GcvT-like"/>
</dbReference>
<evidence type="ECO:0000259" key="3">
    <source>
        <dbReference type="Pfam" id="PF01571"/>
    </source>
</evidence>
<evidence type="ECO:0000259" key="4">
    <source>
        <dbReference type="Pfam" id="PF07992"/>
    </source>
</evidence>
<feature type="domain" description="GCVT N-terminal" evidence="3">
    <location>
        <begin position="599"/>
        <end position="869"/>
    </location>
</feature>
<dbReference type="SUPFAM" id="SSF51905">
    <property type="entry name" value="FAD/NAD(P)-binding domain"/>
    <property type="match status" value="1"/>
</dbReference>
<proteinExistence type="inferred from homology"/>
<dbReference type="PIRSF" id="PIRSF037980">
    <property type="entry name" value="SoxA"/>
    <property type="match status" value="1"/>
</dbReference>
<dbReference type="InterPro" id="IPR042204">
    <property type="entry name" value="2Fe-2S-bd_N"/>
</dbReference>
<evidence type="ECO:0000256" key="1">
    <source>
        <dbReference type="ARBA" id="ARBA00008609"/>
    </source>
</evidence>
<evidence type="ECO:0000256" key="2">
    <source>
        <dbReference type="ARBA" id="ARBA00023002"/>
    </source>
</evidence>
<comment type="similarity">
    <text evidence="1">Belongs to the GcvT family.</text>
</comment>
<dbReference type="InterPro" id="IPR029043">
    <property type="entry name" value="GcvT/YgfZ_C"/>
</dbReference>
<dbReference type="InterPro" id="IPR028896">
    <property type="entry name" value="GcvT/YgfZ/DmdA"/>
</dbReference>
<dbReference type="Gene3D" id="3.30.1360.120">
    <property type="entry name" value="Probable tRNA modification gtpase trme, domain 1"/>
    <property type="match status" value="1"/>
</dbReference>
<dbReference type="Pfam" id="PF01571">
    <property type="entry name" value="GCV_T"/>
    <property type="match status" value="1"/>
</dbReference>
<dbReference type="InterPro" id="IPR006277">
    <property type="entry name" value="Sarcosine_oxidase_asu"/>
</dbReference>
<dbReference type="Proteomes" id="UP001160625">
    <property type="component" value="Unassembled WGS sequence"/>
</dbReference>
<dbReference type="Pfam" id="PF07992">
    <property type="entry name" value="Pyr_redox_2"/>
    <property type="match status" value="1"/>
</dbReference>
<dbReference type="Pfam" id="PF08669">
    <property type="entry name" value="GCV_T_C"/>
    <property type="match status" value="1"/>
</dbReference>
<protein>
    <submittedName>
        <fullName evidence="7">Sarcosine oxidase subunit alpha family protein</fullName>
    </submittedName>
</protein>
<dbReference type="InterPro" id="IPR041854">
    <property type="entry name" value="BFD-like_2Fe2S-bd_dom_sf"/>
</dbReference>
<dbReference type="Pfam" id="PF13510">
    <property type="entry name" value="Fer2_4"/>
    <property type="match status" value="1"/>
</dbReference>
<accession>A0ABT6N1H2</accession>